<reference evidence="1 2" key="1">
    <citation type="submission" date="2019-11" db="EMBL/GenBank/DDBJ databases">
        <title>Complete genome sequence of Corynebacterium kalinowskii 1959, a novel Corynebacterium species isolated from soil of a small paddock in Vilsendorf, Germany.</title>
        <authorList>
            <person name="Schaffert L."/>
            <person name="Ruwe M."/>
            <person name="Milse J."/>
            <person name="Hanuschka K."/>
            <person name="Ortseifen V."/>
            <person name="Droste J."/>
            <person name="Brandt D."/>
            <person name="Schlueter L."/>
            <person name="Kutter Y."/>
            <person name="Vinke S."/>
            <person name="Viehoefer P."/>
            <person name="Jacob L."/>
            <person name="Luebke N.-C."/>
            <person name="Schulte-Berndt E."/>
            <person name="Hain C."/>
            <person name="Linder M."/>
            <person name="Schmidt P."/>
            <person name="Wollenschlaeger L."/>
            <person name="Luttermann T."/>
            <person name="Thieme E."/>
            <person name="Hassa J."/>
            <person name="Haak M."/>
            <person name="Wittchen M."/>
            <person name="Mentz A."/>
            <person name="Persicke M."/>
            <person name="Busche T."/>
            <person name="Ruckert C."/>
        </authorList>
    </citation>
    <scope>NUCLEOTIDE SEQUENCE [LARGE SCALE GENOMIC DNA]</scope>
    <source>
        <strain evidence="1 2">2039</strain>
    </source>
</reference>
<name>A0A6B8VV46_9CORY</name>
<evidence type="ECO:0000313" key="2">
    <source>
        <dbReference type="Proteomes" id="UP000424462"/>
    </source>
</evidence>
<protein>
    <submittedName>
        <fullName evidence="1">Uncharacterized protein</fullName>
    </submittedName>
</protein>
<gene>
    <name evidence="1" type="ORF">COCCU_10420</name>
</gene>
<dbReference type="KEGG" id="cok:COCCU_10420"/>
<organism evidence="1 2">
    <name type="scientific">Corynebacterium occultum</name>
    <dbReference type="NCBI Taxonomy" id="2675219"/>
    <lineage>
        <taxon>Bacteria</taxon>
        <taxon>Bacillati</taxon>
        <taxon>Actinomycetota</taxon>
        <taxon>Actinomycetes</taxon>
        <taxon>Mycobacteriales</taxon>
        <taxon>Corynebacteriaceae</taxon>
        <taxon>Corynebacterium</taxon>
    </lineage>
</organism>
<dbReference type="RefSeq" id="WP_156231431.1">
    <property type="nucleotide sequence ID" value="NZ_CP046455.1"/>
</dbReference>
<evidence type="ECO:0000313" key="1">
    <source>
        <dbReference type="EMBL" id="QGU08003.1"/>
    </source>
</evidence>
<accession>A0A6B8VV46</accession>
<dbReference type="Proteomes" id="UP000424462">
    <property type="component" value="Chromosome"/>
</dbReference>
<proteinExistence type="predicted"/>
<dbReference type="EMBL" id="CP046455">
    <property type="protein sequence ID" value="QGU08003.1"/>
    <property type="molecule type" value="Genomic_DNA"/>
</dbReference>
<sequence>MIYTEIEYRLDAEEDPQRRKRLEQFIIEVVRSLPLFPVEQAVEIALQTDQSLDIYSSANLQEVTQKAERMTIRPAGEWKLLGYTPQSGARPIHLEIPREGPVPGPAKTEAHYLFQDMHLEPSAAVLMGRNEQANALLSATHTWVRRLQKDFATEQVYRHLDENLVWHCRAKLGNLWKVGAVAAWSDQLGSASSRQRVNPSAVGRMPMSPQLNRHDAWYTFDINSSLGPDDIFAEICLCLASVLMGYSPQVWRNPYITPLRGPLRLLECEAASYLACGRLGAPHRKASTEFSRLHTDPVLELPAELDWGRVLRTAAEIEDLLRGDTTPVWMDAGATPRGE</sequence>
<keyword evidence="2" id="KW-1185">Reference proteome</keyword>
<dbReference type="AlphaFoldDB" id="A0A6B8VV46"/>